<name>K4DE50_SOLLC</name>
<evidence type="ECO:0000313" key="9">
    <source>
        <dbReference type="EnsemblPlants" id="Solyc12g035930.1.1"/>
    </source>
</evidence>
<dbReference type="InParanoid" id="K4DE50"/>
<keyword evidence="5" id="KW-0548">Nucleotidyltransferase</keyword>
<dbReference type="Proteomes" id="UP000004994">
    <property type="component" value="Chromosome 12"/>
</dbReference>
<dbReference type="EnsemblPlants" id="Solyc12g035930.1.1">
    <property type="protein sequence ID" value="Solyc12g035930.1.1"/>
    <property type="gene ID" value="Solyc12g035930.1"/>
</dbReference>
<keyword evidence="4" id="KW-0808">Transferase</keyword>
<dbReference type="GO" id="GO:0003677">
    <property type="term" value="F:DNA binding"/>
    <property type="evidence" value="ECO:0007669"/>
    <property type="project" value="InterPro"/>
</dbReference>
<dbReference type="STRING" id="4081.K4DE50"/>
<dbReference type="GO" id="GO:0000428">
    <property type="term" value="C:DNA-directed RNA polymerase complex"/>
    <property type="evidence" value="ECO:0007669"/>
    <property type="project" value="UniProtKB-KW"/>
</dbReference>
<keyword evidence="10" id="KW-1185">Reference proteome</keyword>
<dbReference type="PaxDb" id="4081-Solyc12g035930.1.1"/>
<dbReference type="EC" id="2.7.7.6" evidence="2"/>
<dbReference type="InterPro" id="IPR007645">
    <property type="entry name" value="RNA_pol_Rpb2_3"/>
</dbReference>
<protein>
    <recommendedName>
        <fullName evidence="2">DNA-directed RNA polymerase</fullName>
        <ecNumber evidence="2">2.7.7.6</ecNumber>
    </recommendedName>
</protein>
<dbReference type="HOGENOM" id="CLU_1581228_0_0_1"/>
<evidence type="ECO:0000256" key="3">
    <source>
        <dbReference type="ARBA" id="ARBA00022478"/>
    </source>
</evidence>
<dbReference type="AlphaFoldDB" id="K4DE50"/>
<dbReference type="GO" id="GO:0032549">
    <property type="term" value="F:ribonucleoside binding"/>
    <property type="evidence" value="ECO:0007669"/>
    <property type="project" value="InterPro"/>
</dbReference>
<proteinExistence type="inferred from homology"/>
<keyword evidence="3" id="KW-0240">DNA-directed RNA polymerase</keyword>
<keyword evidence="6" id="KW-0804">Transcription</keyword>
<dbReference type="GO" id="GO:0003899">
    <property type="term" value="F:DNA-directed RNA polymerase activity"/>
    <property type="evidence" value="ECO:0007669"/>
    <property type="project" value="UniProtKB-EC"/>
</dbReference>
<dbReference type="Gene3D" id="3.90.1100.10">
    <property type="match status" value="1"/>
</dbReference>
<reference evidence="9" key="1">
    <citation type="journal article" date="2012" name="Nature">
        <title>The tomato genome sequence provides insights into fleshy fruit evolution.</title>
        <authorList>
            <consortium name="Tomato Genome Consortium"/>
        </authorList>
    </citation>
    <scope>NUCLEOTIDE SEQUENCE [LARGE SCALE GENOMIC DNA]</scope>
    <source>
        <strain evidence="9">cv. Heinz 1706</strain>
    </source>
</reference>
<dbReference type="PhylomeDB" id="K4DE50"/>
<evidence type="ECO:0000256" key="2">
    <source>
        <dbReference type="ARBA" id="ARBA00012418"/>
    </source>
</evidence>
<feature type="domain" description="RNA polymerase Rpb2" evidence="8">
    <location>
        <begin position="46"/>
        <end position="89"/>
    </location>
</feature>
<dbReference type="SUPFAM" id="SSF64484">
    <property type="entry name" value="beta and beta-prime subunits of DNA dependent RNA-polymerase"/>
    <property type="match status" value="1"/>
</dbReference>
<evidence type="ECO:0000256" key="6">
    <source>
        <dbReference type="ARBA" id="ARBA00023163"/>
    </source>
</evidence>
<dbReference type="GO" id="GO:0006351">
    <property type="term" value="P:DNA-templated transcription"/>
    <property type="evidence" value="ECO:0007669"/>
    <property type="project" value="InterPro"/>
</dbReference>
<evidence type="ECO:0000256" key="7">
    <source>
        <dbReference type="RuleBase" id="RU000434"/>
    </source>
</evidence>
<evidence type="ECO:0000259" key="8">
    <source>
        <dbReference type="Pfam" id="PF04565"/>
    </source>
</evidence>
<evidence type="ECO:0000256" key="1">
    <source>
        <dbReference type="ARBA" id="ARBA00006835"/>
    </source>
</evidence>
<dbReference type="Gramene" id="Solyc12g035930.1.1">
    <property type="protein sequence ID" value="Solyc12g035930.1.1"/>
    <property type="gene ID" value="Solyc12g035930.1"/>
</dbReference>
<accession>K4DE50</accession>
<reference evidence="9" key="2">
    <citation type="submission" date="2015-06" db="UniProtKB">
        <authorList>
            <consortium name="EnsemblPlants"/>
        </authorList>
    </citation>
    <scope>IDENTIFICATION</scope>
    <source>
        <strain evidence="9">cv. Heinz 1706</strain>
    </source>
</reference>
<dbReference type="Pfam" id="PF04565">
    <property type="entry name" value="RNA_pol_Rpb2_3"/>
    <property type="match status" value="1"/>
</dbReference>
<evidence type="ECO:0000256" key="5">
    <source>
        <dbReference type="ARBA" id="ARBA00022695"/>
    </source>
</evidence>
<sequence length="169" mass="19763">MCGLDNMNHLKNKRMCSIVDLLQDQFRFPLVCLETVVWGLYVEQFGLTGRTASFWVRDIHPSHYGRFFPIDISEGINVGLIGSLSIHARTSHWGSLESPFYRVLKRSIREEQVDPSRYRQEFMTIAWERFPQSFIERNDLNQDLMSSNMKCQEVPLSRSEKCIVGTRLE</sequence>
<dbReference type="eggNOG" id="KOG0214">
    <property type="taxonomic scope" value="Eukaryota"/>
</dbReference>
<comment type="similarity">
    <text evidence="1 7">Belongs to the RNA polymerase beta chain family.</text>
</comment>
<evidence type="ECO:0000256" key="4">
    <source>
        <dbReference type="ARBA" id="ARBA00022679"/>
    </source>
</evidence>
<organism evidence="9">
    <name type="scientific">Solanum lycopersicum</name>
    <name type="common">Tomato</name>
    <name type="synonym">Lycopersicon esculentum</name>
    <dbReference type="NCBI Taxonomy" id="4081"/>
    <lineage>
        <taxon>Eukaryota</taxon>
        <taxon>Viridiplantae</taxon>
        <taxon>Streptophyta</taxon>
        <taxon>Embryophyta</taxon>
        <taxon>Tracheophyta</taxon>
        <taxon>Spermatophyta</taxon>
        <taxon>Magnoliopsida</taxon>
        <taxon>eudicotyledons</taxon>
        <taxon>Gunneridae</taxon>
        <taxon>Pentapetalae</taxon>
        <taxon>asterids</taxon>
        <taxon>lamiids</taxon>
        <taxon>Solanales</taxon>
        <taxon>Solanaceae</taxon>
        <taxon>Solanoideae</taxon>
        <taxon>Solaneae</taxon>
        <taxon>Solanum</taxon>
        <taxon>Solanum subgen. Lycopersicon</taxon>
    </lineage>
</organism>
<dbReference type="InterPro" id="IPR015712">
    <property type="entry name" value="DNA-dir_RNA_pol_su2"/>
</dbReference>
<dbReference type="PANTHER" id="PTHR20856">
    <property type="entry name" value="DNA-DIRECTED RNA POLYMERASE I SUBUNIT 2"/>
    <property type="match status" value="1"/>
</dbReference>
<evidence type="ECO:0000313" key="10">
    <source>
        <dbReference type="Proteomes" id="UP000004994"/>
    </source>
</evidence>